<keyword evidence="2" id="KW-1185">Reference proteome</keyword>
<reference evidence="1 2" key="1">
    <citation type="submission" date="2018-11" db="EMBL/GenBank/DDBJ databases">
        <authorList>
            <consortium name="Pathogen Informatics"/>
        </authorList>
    </citation>
    <scope>NUCLEOTIDE SEQUENCE [LARGE SCALE GENOMIC DNA]</scope>
</reference>
<dbReference type="InParanoid" id="A0A3P7FQ49"/>
<sequence length="166" mass="18637">CLFYELCIGHLFPIFAKKYANQTVTIRLNAIKPPVYSTTSNATMTSYTIVPSLHDQMLLFKIVDTNISIIQFNANIGQLPALMFNMLMKTVKIINSWIGTIAPQIGITLPIIGGYAIEQSASINLLNDTMLINLDFVEKSNQTFSFYEIIYGDLNPTCDQHLHIKS</sequence>
<proteinExistence type="predicted"/>
<feature type="non-terminal residue" evidence="1">
    <location>
        <position position="1"/>
    </location>
</feature>
<organism evidence="1 2">
    <name type="scientific">Wuchereria bancrofti</name>
    <dbReference type="NCBI Taxonomy" id="6293"/>
    <lineage>
        <taxon>Eukaryota</taxon>
        <taxon>Metazoa</taxon>
        <taxon>Ecdysozoa</taxon>
        <taxon>Nematoda</taxon>
        <taxon>Chromadorea</taxon>
        <taxon>Rhabditida</taxon>
        <taxon>Spirurina</taxon>
        <taxon>Spiruromorpha</taxon>
        <taxon>Filarioidea</taxon>
        <taxon>Onchocercidae</taxon>
        <taxon>Wuchereria</taxon>
    </lineage>
</organism>
<evidence type="ECO:0000313" key="1">
    <source>
        <dbReference type="EMBL" id="VDM11415.1"/>
    </source>
</evidence>
<dbReference type="EMBL" id="UYWW01002124">
    <property type="protein sequence ID" value="VDM11415.1"/>
    <property type="molecule type" value="Genomic_DNA"/>
</dbReference>
<dbReference type="OMA" id="FNMLMKT"/>
<dbReference type="GO" id="GO:0008289">
    <property type="term" value="F:lipid binding"/>
    <property type="evidence" value="ECO:0007669"/>
    <property type="project" value="InterPro"/>
</dbReference>
<dbReference type="Proteomes" id="UP000270924">
    <property type="component" value="Unassembled WGS sequence"/>
</dbReference>
<dbReference type="InterPro" id="IPR017943">
    <property type="entry name" value="Bactericidal_perm-incr_a/b_dom"/>
</dbReference>
<evidence type="ECO:0000313" key="2">
    <source>
        <dbReference type="Proteomes" id="UP000270924"/>
    </source>
</evidence>
<evidence type="ECO:0008006" key="3">
    <source>
        <dbReference type="Google" id="ProtNLM"/>
    </source>
</evidence>
<dbReference type="SUPFAM" id="SSF55394">
    <property type="entry name" value="Bactericidal permeability-increasing protein, BPI"/>
    <property type="match status" value="1"/>
</dbReference>
<name>A0A3P7FQ49_WUCBA</name>
<dbReference type="AlphaFoldDB" id="A0A3P7FQ49"/>
<gene>
    <name evidence="1" type="ORF">WBA_LOCUS4801</name>
</gene>
<protein>
    <recommendedName>
        <fullName evidence="3">Lipid-binding serum glycoprotein C-terminal domain-containing protein</fullName>
    </recommendedName>
</protein>
<accession>A0A3P7FQ49</accession>